<accession>A0A653A031</accession>
<dbReference type="EMBL" id="UPXX01000001">
    <property type="protein sequence ID" value="VBB41364.1"/>
    <property type="molecule type" value="Genomic_DNA"/>
</dbReference>
<dbReference type="AlphaFoldDB" id="A0A653A031"/>
<protein>
    <submittedName>
        <fullName evidence="1">Uncharacterized protein</fullName>
    </submittedName>
</protein>
<organism evidence="1">
    <name type="scientific">Uncultured Desulfatiglans sp</name>
    <dbReference type="NCBI Taxonomy" id="1748965"/>
    <lineage>
        <taxon>Bacteria</taxon>
        <taxon>Pseudomonadati</taxon>
        <taxon>Thermodesulfobacteriota</taxon>
        <taxon>Desulfobacteria</taxon>
        <taxon>Desulfatiglandales</taxon>
        <taxon>Desulfatiglandaceae</taxon>
        <taxon>Desulfatiglans</taxon>
        <taxon>environmental samples</taxon>
    </lineage>
</organism>
<reference evidence="1" key="1">
    <citation type="submission" date="2018-07" db="EMBL/GenBank/DDBJ databases">
        <authorList>
            <consortium name="Genoscope - CEA"/>
            <person name="William W."/>
        </authorList>
    </citation>
    <scope>NUCLEOTIDE SEQUENCE</scope>
    <source>
        <strain evidence="1">IK1</strain>
    </source>
</reference>
<name>A0A653A031_UNCDX</name>
<gene>
    <name evidence="1" type="ORF">TRIP_B10092</name>
</gene>
<evidence type="ECO:0000313" key="1">
    <source>
        <dbReference type="EMBL" id="VBB41364.1"/>
    </source>
</evidence>
<proteinExistence type="predicted"/>
<sequence>MTQEAMAWFEEEEEIGTIRCAICGMAVDSVEEALDCDWAPFFYEGNDQHGPACASCSSALMRVDEFGEMEIKEEYRGKIRYLDEPLEDDGDFVFMGAIYN</sequence>